<dbReference type="Pfam" id="PF13817">
    <property type="entry name" value="DDE_Tnp_IS66_C"/>
    <property type="match status" value="1"/>
</dbReference>
<evidence type="ECO:0000313" key="2">
    <source>
        <dbReference type="EMBL" id="MDI9260428.1"/>
    </source>
</evidence>
<feature type="domain" description="Transposase IS66 C-terminal" evidence="1">
    <location>
        <begin position="1"/>
        <end position="39"/>
    </location>
</feature>
<evidence type="ECO:0000259" key="1">
    <source>
        <dbReference type="Pfam" id="PF13817"/>
    </source>
</evidence>
<proteinExistence type="predicted"/>
<evidence type="ECO:0000313" key="3">
    <source>
        <dbReference type="Proteomes" id="UP001529245"/>
    </source>
</evidence>
<comment type="caution">
    <text evidence="2">The sequence shown here is derived from an EMBL/GenBank/DDBJ whole genome shotgun (WGS) entry which is preliminary data.</text>
</comment>
<dbReference type="EMBL" id="JASGCB010000015">
    <property type="protein sequence ID" value="MDI9260428.1"/>
    <property type="molecule type" value="Genomic_DNA"/>
</dbReference>
<dbReference type="InterPro" id="IPR039552">
    <property type="entry name" value="IS66_C"/>
</dbReference>
<accession>A0ABT6XZC5</accession>
<reference evidence="2 3" key="1">
    <citation type="submission" date="2023-04" db="EMBL/GenBank/DDBJ databases">
        <title>A. sendaiensis sub sp. chiapanensis a novel subspecie with specific adaptation in bacterial cell wall isolated from an active volcano.</title>
        <authorList>
            <person name="Alvarez Gutierrez P.E."/>
            <person name="Ortiz Cortes L.Y."/>
        </authorList>
    </citation>
    <scope>NUCLEOTIDE SEQUENCE [LARGE SCALE GENOMIC DNA]</scope>
    <source>
        <strain evidence="2 3">PA2</strain>
    </source>
</reference>
<gene>
    <name evidence="2" type="ORF">QID03_09525</name>
</gene>
<protein>
    <submittedName>
        <fullName evidence="2">Transposase domain-containing protein</fullName>
    </submittedName>
</protein>
<dbReference type="Proteomes" id="UP001529245">
    <property type="component" value="Unassembled WGS sequence"/>
</dbReference>
<organism evidence="2 3">
    <name type="scientific">Alicyclobacillus sendaiensis PA2</name>
    <dbReference type="NCBI Taxonomy" id="3029425"/>
    <lineage>
        <taxon>Bacteria</taxon>
        <taxon>Bacillati</taxon>
        <taxon>Bacillota</taxon>
        <taxon>Bacilli</taxon>
        <taxon>Bacillales</taxon>
        <taxon>Alicyclobacillaceae</taxon>
        <taxon>Alicyclobacillus</taxon>
    </lineage>
</organism>
<sequence length="48" mass="5416">METAKENGLNPTAYLTFLFERMPNMGVTDEVAFEILLPWSEALPEGIE</sequence>
<keyword evidence="3" id="KW-1185">Reference proteome</keyword>
<name>A0ABT6XZC5_ALISE</name>